<comment type="caution">
    <text evidence="2">The sequence shown here is derived from an EMBL/GenBank/DDBJ whole genome shotgun (WGS) entry which is preliminary data.</text>
</comment>
<dbReference type="CDD" id="cd06222">
    <property type="entry name" value="RNase_H_like"/>
    <property type="match status" value="1"/>
</dbReference>
<keyword evidence="3" id="KW-1185">Reference proteome</keyword>
<dbReference type="EMBL" id="BPVZ01000101">
    <property type="protein sequence ID" value="GKV33503.1"/>
    <property type="molecule type" value="Genomic_DNA"/>
</dbReference>
<organism evidence="2 3">
    <name type="scientific">Rubroshorea leprosula</name>
    <dbReference type="NCBI Taxonomy" id="152421"/>
    <lineage>
        <taxon>Eukaryota</taxon>
        <taxon>Viridiplantae</taxon>
        <taxon>Streptophyta</taxon>
        <taxon>Embryophyta</taxon>
        <taxon>Tracheophyta</taxon>
        <taxon>Spermatophyta</taxon>
        <taxon>Magnoliopsida</taxon>
        <taxon>eudicotyledons</taxon>
        <taxon>Gunneridae</taxon>
        <taxon>Pentapetalae</taxon>
        <taxon>rosids</taxon>
        <taxon>malvids</taxon>
        <taxon>Malvales</taxon>
        <taxon>Dipterocarpaceae</taxon>
        <taxon>Rubroshorea</taxon>
    </lineage>
</organism>
<evidence type="ECO:0000313" key="3">
    <source>
        <dbReference type="Proteomes" id="UP001054252"/>
    </source>
</evidence>
<dbReference type="PROSITE" id="PS50878">
    <property type="entry name" value="RT_POL"/>
    <property type="match status" value="1"/>
</dbReference>
<evidence type="ECO:0000259" key="1">
    <source>
        <dbReference type="PROSITE" id="PS50878"/>
    </source>
</evidence>
<dbReference type="Pfam" id="PF13456">
    <property type="entry name" value="RVT_3"/>
    <property type="match status" value="1"/>
</dbReference>
<dbReference type="InterPro" id="IPR043502">
    <property type="entry name" value="DNA/RNA_pol_sf"/>
</dbReference>
<dbReference type="Pfam" id="PF13966">
    <property type="entry name" value="zf-RVT"/>
    <property type="match status" value="1"/>
</dbReference>
<dbReference type="PANTHER" id="PTHR33116:SF70">
    <property type="entry name" value="NON-LTR RETROELEMENT REVERSE TRANSCRIPTASE-LIKE PROTEIN"/>
    <property type="match status" value="1"/>
</dbReference>
<accession>A0AAV5L8D0</accession>
<dbReference type="Gene3D" id="3.30.420.10">
    <property type="entry name" value="Ribonuclease H-like superfamily/Ribonuclease H"/>
    <property type="match status" value="1"/>
</dbReference>
<dbReference type="GO" id="GO:0003676">
    <property type="term" value="F:nucleic acid binding"/>
    <property type="evidence" value="ECO:0007669"/>
    <property type="project" value="InterPro"/>
</dbReference>
<dbReference type="GO" id="GO:0004523">
    <property type="term" value="F:RNA-DNA hybrid ribonuclease activity"/>
    <property type="evidence" value="ECO:0007669"/>
    <property type="project" value="InterPro"/>
</dbReference>
<dbReference type="InterPro" id="IPR026960">
    <property type="entry name" value="RVT-Znf"/>
</dbReference>
<dbReference type="InterPro" id="IPR000477">
    <property type="entry name" value="RT_dom"/>
</dbReference>
<dbReference type="SUPFAM" id="SSF53098">
    <property type="entry name" value="Ribonuclease H-like"/>
    <property type="match status" value="1"/>
</dbReference>
<name>A0AAV5L8D0_9ROSI</name>
<dbReference type="SUPFAM" id="SSF56672">
    <property type="entry name" value="DNA/RNA polymerases"/>
    <property type="match status" value="1"/>
</dbReference>
<feature type="domain" description="Reverse transcriptase" evidence="1">
    <location>
        <begin position="1"/>
        <end position="141"/>
    </location>
</feature>
<gene>
    <name evidence="2" type="ORF">SLEP1_g42009</name>
</gene>
<protein>
    <recommendedName>
        <fullName evidence="1">Reverse transcriptase domain-containing protein</fullName>
    </recommendedName>
</protein>
<proteinExistence type="predicted"/>
<dbReference type="InterPro" id="IPR036397">
    <property type="entry name" value="RNaseH_sf"/>
</dbReference>
<dbReference type="InterPro" id="IPR044730">
    <property type="entry name" value="RNase_H-like_dom_plant"/>
</dbReference>
<dbReference type="Proteomes" id="UP001054252">
    <property type="component" value="Unassembled WGS sequence"/>
</dbReference>
<dbReference type="Pfam" id="PF00078">
    <property type="entry name" value="RVT_1"/>
    <property type="match status" value="1"/>
</dbReference>
<reference evidence="2 3" key="1">
    <citation type="journal article" date="2021" name="Commun. Biol.">
        <title>The genome of Shorea leprosula (Dipterocarpaceae) highlights the ecological relevance of drought in aseasonal tropical rainforests.</title>
        <authorList>
            <person name="Ng K.K.S."/>
            <person name="Kobayashi M.J."/>
            <person name="Fawcett J.A."/>
            <person name="Hatakeyama M."/>
            <person name="Paape T."/>
            <person name="Ng C.H."/>
            <person name="Ang C.C."/>
            <person name="Tnah L.H."/>
            <person name="Lee C.T."/>
            <person name="Nishiyama T."/>
            <person name="Sese J."/>
            <person name="O'Brien M.J."/>
            <person name="Copetti D."/>
            <person name="Mohd Noor M.I."/>
            <person name="Ong R.C."/>
            <person name="Putra M."/>
            <person name="Sireger I.Z."/>
            <person name="Indrioko S."/>
            <person name="Kosugi Y."/>
            <person name="Izuno A."/>
            <person name="Isagi Y."/>
            <person name="Lee S.L."/>
            <person name="Shimizu K.K."/>
        </authorList>
    </citation>
    <scope>NUCLEOTIDE SEQUENCE [LARGE SCALE GENOMIC DNA]</scope>
    <source>
        <strain evidence="2">214</strain>
    </source>
</reference>
<dbReference type="InterPro" id="IPR002156">
    <property type="entry name" value="RNaseH_domain"/>
</dbReference>
<dbReference type="PANTHER" id="PTHR33116">
    <property type="entry name" value="REVERSE TRANSCRIPTASE ZINC-BINDING DOMAIN-CONTAINING PROTEIN-RELATED-RELATED"/>
    <property type="match status" value="1"/>
</dbReference>
<sequence>MACIVNGGIFESFQPSKGLRQGDPLSPYLFILCLEFLSLHIQQDVQNGHWKVAKLGRSGPIISHLFFADDLIFIGKASTANASHLKNLLSFFCSCFGQNINQSKSKILFSKNTDDLTKFNICHTLGFAETNSFGKYLGIPITPKKVSKKDCPFIMDKVKAKLAGWKANMFSLAGRATLTSSVLSTIPNYYMQAERITQPKRNGGIGIKSAKEANQASMAKLQWRLAADKGNLWARALKQKYKIEGPRHDFSNSPSLVCKDMAKGSQIFGLGISWIPRNGNNTYCWQDRWCGSKPLNFVLYGPFKPTDCQLKVADILTPQGTWDLDKISYHLPSDIVACIQAIPLSKHTTEDDKFVWNSSANGTFSMNSAYNITKGLHICQKDQWYWIWKVHTLPKIQYFLRLLMHGRIQTFDTLAKWGVVTDSTCPMCRLAPETINHLFRECPFSNYLWSAVSPRNCPLLHHVADFKDWLRANCVSGNSNCDDTNHWSTFFTFTLWTIWFTRNQFVHNSTQMNIQQIKNVILNRVQEFLKYNSPDITPRKKTVIHIGWSPPPLGFLKLNIDGSAQGNPGMAGAGGIFRDHNGSWIYGYSRRVGFTTSLVAELWAIRDSLDIAVNRGISKLILEIDSKVAELLLKSADHNFHSLGVLIDDCRRLMQENVNRESKDDMDDRGEEIKCENRQVVVKPAPTTDEKAVGGDLTPTIRWKDAALEGFEDYNHLPPWLTFLKPVDAICNFIDPFYGEKYFVNIPNKQSKTTKMYYSRDGWCVILQGERSMFLWNPL</sequence>
<dbReference type="AlphaFoldDB" id="A0AAV5L8D0"/>
<evidence type="ECO:0000313" key="2">
    <source>
        <dbReference type="EMBL" id="GKV33503.1"/>
    </source>
</evidence>
<dbReference type="InterPro" id="IPR012337">
    <property type="entry name" value="RNaseH-like_sf"/>
</dbReference>